<organism evidence="3 4">
    <name type="scientific">Vibrio splendidus</name>
    <dbReference type="NCBI Taxonomy" id="29497"/>
    <lineage>
        <taxon>Bacteria</taxon>
        <taxon>Pseudomonadati</taxon>
        <taxon>Pseudomonadota</taxon>
        <taxon>Gammaproteobacteria</taxon>
        <taxon>Vibrionales</taxon>
        <taxon>Vibrionaceae</taxon>
        <taxon>Vibrio</taxon>
    </lineage>
</organism>
<keyword evidence="1" id="KW-0472">Membrane</keyword>
<feature type="chain" id="PRO_5014944622" description="Protein BatD" evidence="2">
    <location>
        <begin position="24"/>
        <end position="421"/>
    </location>
</feature>
<reference evidence="4" key="1">
    <citation type="submission" date="2016-07" db="EMBL/GenBank/DDBJ databases">
        <title>Nontailed viruses are major unrecognized killers of bacteria in the ocean.</title>
        <authorList>
            <person name="Kauffman K."/>
            <person name="Hussain F."/>
            <person name="Yang J."/>
            <person name="Arevalo P."/>
            <person name="Brown J."/>
            <person name="Cutler M."/>
            <person name="Kelly L."/>
            <person name="Polz M.F."/>
        </authorList>
    </citation>
    <scope>NUCLEOTIDE SEQUENCE [LARGE SCALE GENOMIC DNA]</scope>
    <source>
        <strain evidence="4">10N.261.48.B5</strain>
    </source>
</reference>
<dbReference type="Proteomes" id="UP000235533">
    <property type="component" value="Unassembled WGS sequence"/>
</dbReference>
<dbReference type="Pfam" id="PF13584">
    <property type="entry name" value="BatD"/>
    <property type="match status" value="1"/>
</dbReference>
<protein>
    <recommendedName>
        <fullName evidence="5">Protein BatD</fullName>
    </recommendedName>
</protein>
<evidence type="ECO:0008006" key="5">
    <source>
        <dbReference type="Google" id="ProtNLM"/>
    </source>
</evidence>
<evidence type="ECO:0000313" key="4">
    <source>
        <dbReference type="Proteomes" id="UP000235533"/>
    </source>
</evidence>
<dbReference type="PANTHER" id="PTHR40940">
    <property type="entry name" value="PROTEIN BATD-RELATED"/>
    <property type="match status" value="1"/>
</dbReference>
<keyword evidence="1" id="KW-0812">Transmembrane</keyword>
<comment type="caution">
    <text evidence="3">The sequence shown here is derived from an EMBL/GenBank/DDBJ whole genome shotgun (WGS) entry which is preliminary data.</text>
</comment>
<sequence>MKLSRLFQLLCLVISLMSHFAYSQQLASLYDQGNVRFNVWLSHVSSGIAVHEQVTLNIEVMTDTWFTKGTKVHRIEVDNAVVLPMSSFAVNSTERIDGKVYSKQLWEIVLYPLHSGEYQIPPVAIEIGVKQGSNNVDGVVMTKALSFNAHKPSANMTSDQKWLTGTEANLKEKWTLVYQNESSQGLEEQLSVGDAITREITLSAHDTISALLPEITTLPDTLTSQFLVYPESTQYRDDEQRGVRQAQRLERMTYIVNNAGRVTLPAVSVFWWDSEYQQQRTLVLLERSWQVSHTFASFVEQYKMLMVGLAVIVVLVTLSTALLYRHVKTRPKSKWLCLAQAIHKKDIPLFENSIYQVLLKHFQSRVLTPRIEMVEGIEMIWQRYKKSPEHEKLRKNECSRLVLFKVLIAFLLFAKSGRLNR</sequence>
<dbReference type="InterPro" id="IPR025738">
    <property type="entry name" value="BatD"/>
</dbReference>
<name>A0A2N7JIB6_VIBSP</name>
<gene>
    <name evidence="3" type="ORF">BCT54_13800</name>
</gene>
<evidence type="ECO:0000256" key="2">
    <source>
        <dbReference type="SAM" id="SignalP"/>
    </source>
</evidence>
<evidence type="ECO:0000256" key="1">
    <source>
        <dbReference type="SAM" id="Phobius"/>
    </source>
</evidence>
<dbReference type="PANTHER" id="PTHR40940:SF1">
    <property type="entry name" value="PROTEIN BATD"/>
    <property type="match status" value="1"/>
</dbReference>
<proteinExistence type="predicted"/>
<accession>A0A2N7JIB6</accession>
<feature type="signal peptide" evidence="2">
    <location>
        <begin position="1"/>
        <end position="23"/>
    </location>
</feature>
<dbReference type="EMBL" id="MCZF01000313">
    <property type="protein sequence ID" value="PMM39515.1"/>
    <property type="molecule type" value="Genomic_DNA"/>
</dbReference>
<keyword evidence="1" id="KW-1133">Transmembrane helix</keyword>
<dbReference type="RefSeq" id="WP_102554294.1">
    <property type="nucleotide sequence ID" value="NZ_MCZF01000313.1"/>
</dbReference>
<keyword evidence="2" id="KW-0732">Signal</keyword>
<dbReference type="AlphaFoldDB" id="A0A2N7JIB6"/>
<evidence type="ECO:0000313" key="3">
    <source>
        <dbReference type="EMBL" id="PMM39515.1"/>
    </source>
</evidence>
<feature type="transmembrane region" description="Helical" evidence="1">
    <location>
        <begin position="304"/>
        <end position="324"/>
    </location>
</feature>